<dbReference type="SUPFAM" id="SSF88659">
    <property type="entry name" value="Sigma3 and sigma4 domains of RNA polymerase sigma factors"/>
    <property type="match status" value="1"/>
</dbReference>
<comment type="similarity">
    <text evidence="1">Belongs to the sigma-70 factor family. ECF subfamily.</text>
</comment>
<reference evidence="7 8" key="1">
    <citation type="journal article" date="2016" name="Nat. Commun.">
        <title>Thousands of microbial genomes shed light on interconnected biogeochemical processes in an aquifer system.</title>
        <authorList>
            <person name="Anantharaman K."/>
            <person name="Brown C.T."/>
            <person name="Hug L.A."/>
            <person name="Sharon I."/>
            <person name="Castelle C.J."/>
            <person name="Probst A.J."/>
            <person name="Thomas B.C."/>
            <person name="Singh A."/>
            <person name="Wilkins M.J."/>
            <person name="Karaoz U."/>
            <person name="Brodie E.L."/>
            <person name="Williams K.H."/>
            <person name="Hubbard S.S."/>
            <person name="Banfield J.F."/>
        </authorList>
    </citation>
    <scope>NUCLEOTIDE SEQUENCE [LARGE SCALE GENOMIC DNA]</scope>
</reference>
<evidence type="ECO:0000313" key="8">
    <source>
        <dbReference type="Proteomes" id="UP000177817"/>
    </source>
</evidence>
<dbReference type="Pfam" id="PF04542">
    <property type="entry name" value="Sigma70_r2"/>
    <property type="match status" value="1"/>
</dbReference>
<gene>
    <name evidence="7" type="ORF">A2677_00410</name>
</gene>
<evidence type="ECO:0000256" key="4">
    <source>
        <dbReference type="ARBA" id="ARBA00023163"/>
    </source>
</evidence>
<feature type="domain" description="RNA polymerase sigma-70 region 2" evidence="5">
    <location>
        <begin position="27"/>
        <end position="94"/>
    </location>
</feature>
<dbReference type="SUPFAM" id="SSF88946">
    <property type="entry name" value="Sigma2 domain of RNA polymerase sigma factors"/>
    <property type="match status" value="1"/>
</dbReference>
<name>A0A1G2BLY7_9BACT</name>
<dbReference type="InterPro" id="IPR014284">
    <property type="entry name" value="RNA_pol_sigma-70_dom"/>
</dbReference>
<dbReference type="PANTHER" id="PTHR43133">
    <property type="entry name" value="RNA POLYMERASE ECF-TYPE SIGMA FACTO"/>
    <property type="match status" value="1"/>
</dbReference>
<evidence type="ECO:0000259" key="6">
    <source>
        <dbReference type="Pfam" id="PF08281"/>
    </source>
</evidence>
<dbReference type="Gene3D" id="1.10.1740.10">
    <property type="match status" value="1"/>
</dbReference>
<keyword evidence="3" id="KW-0731">Sigma factor</keyword>
<dbReference type="EMBL" id="MHKK01000016">
    <property type="protein sequence ID" value="OGY90135.1"/>
    <property type="molecule type" value="Genomic_DNA"/>
</dbReference>
<evidence type="ECO:0000256" key="3">
    <source>
        <dbReference type="ARBA" id="ARBA00023082"/>
    </source>
</evidence>
<dbReference type="CDD" id="cd06171">
    <property type="entry name" value="Sigma70_r4"/>
    <property type="match status" value="1"/>
</dbReference>
<dbReference type="GO" id="GO:0003677">
    <property type="term" value="F:DNA binding"/>
    <property type="evidence" value="ECO:0007669"/>
    <property type="project" value="InterPro"/>
</dbReference>
<dbReference type="InterPro" id="IPR007627">
    <property type="entry name" value="RNA_pol_sigma70_r2"/>
</dbReference>
<dbReference type="GO" id="GO:0016987">
    <property type="term" value="F:sigma factor activity"/>
    <property type="evidence" value="ECO:0007669"/>
    <property type="project" value="UniProtKB-KW"/>
</dbReference>
<dbReference type="Pfam" id="PF08281">
    <property type="entry name" value="Sigma70_r4_2"/>
    <property type="match status" value="1"/>
</dbReference>
<keyword evidence="2" id="KW-0805">Transcription regulation</keyword>
<feature type="domain" description="RNA polymerase sigma factor 70 region 4 type 2" evidence="6">
    <location>
        <begin position="126"/>
        <end position="176"/>
    </location>
</feature>
<dbReference type="Proteomes" id="UP000177817">
    <property type="component" value="Unassembled WGS sequence"/>
</dbReference>
<dbReference type="GO" id="GO:0006352">
    <property type="term" value="P:DNA-templated transcription initiation"/>
    <property type="evidence" value="ECO:0007669"/>
    <property type="project" value="InterPro"/>
</dbReference>
<dbReference type="AlphaFoldDB" id="A0A1G2BLY7"/>
<dbReference type="InterPro" id="IPR036388">
    <property type="entry name" value="WH-like_DNA-bd_sf"/>
</dbReference>
<keyword evidence="4" id="KW-0804">Transcription</keyword>
<dbReference type="InterPro" id="IPR039425">
    <property type="entry name" value="RNA_pol_sigma-70-like"/>
</dbReference>
<comment type="caution">
    <text evidence="7">The sequence shown here is derived from an EMBL/GenBank/DDBJ whole genome shotgun (WGS) entry which is preliminary data.</text>
</comment>
<accession>A0A1G2BLY7</accession>
<sequence>MADKGDASDEAIVLQVQKGDLQAFGALVERYERKLLRYARKFLLQEEDRKDLVQEIFIKAYTNIKSFDIHRKFSPWIYRIAHNEFVNAGKRKWRDTMHLVDFDVVLPHPAAKETADADVNRNDLRAILDRCLAQIDAKYREPLVLYYYEELGYKEIAEALQIPVATVGVRLQRGKAILQKLITRHDPSYGKR</sequence>
<evidence type="ECO:0000256" key="2">
    <source>
        <dbReference type="ARBA" id="ARBA00023015"/>
    </source>
</evidence>
<protein>
    <recommendedName>
        <fullName evidence="9">RNA polymerase sigma factor SigW</fullName>
    </recommendedName>
</protein>
<organism evidence="7 8">
    <name type="scientific">Candidatus Komeilibacteria bacterium RIFCSPHIGHO2_01_FULL_52_14</name>
    <dbReference type="NCBI Taxonomy" id="1798549"/>
    <lineage>
        <taxon>Bacteria</taxon>
        <taxon>Candidatus Komeiliibacteriota</taxon>
    </lineage>
</organism>
<evidence type="ECO:0000313" key="7">
    <source>
        <dbReference type="EMBL" id="OGY90135.1"/>
    </source>
</evidence>
<dbReference type="PANTHER" id="PTHR43133:SF51">
    <property type="entry name" value="RNA POLYMERASE SIGMA FACTOR"/>
    <property type="match status" value="1"/>
</dbReference>
<dbReference type="InterPro" id="IPR013325">
    <property type="entry name" value="RNA_pol_sigma_r2"/>
</dbReference>
<proteinExistence type="inferred from homology"/>
<evidence type="ECO:0000259" key="5">
    <source>
        <dbReference type="Pfam" id="PF04542"/>
    </source>
</evidence>
<evidence type="ECO:0008006" key="9">
    <source>
        <dbReference type="Google" id="ProtNLM"/>
    </source>
</evidence>
<dbReference type="NCBIfam" id="TIGR02937">
    <property type="entry name" value="sigma70-ECF"/>
    <property type="match status" value="1"/>
</dbReference>
<dbReference type="InterPro" id="IPR013324">
    <property type="entry name" value="RNA_pol_sigma_r3/r4-like"/>
</dbReference>
<dbReference type="InterPro" id="IPR013249">
    <property type="entry name" value="RNA_pol_sigma70_r4_t2"/>
</dbReference>
<evidence type="ECO:0000256" key="1">
    <source>
        <dbReference type="ARBA" id="ARBA00010641"/>
    </source>
</evidence>
<dbReference type="Gene3D" id="1.10.10.10">
    <property type="entry name" value="Winged helix-like DNA-binding domain superfamily/Winged helix DNA-binding domain"/>
    <property type="match status" value="1"/>
</dbReference>